<evidence type="ECO:0008006" key="3">
    <source>
        <dbReference type="Google" id="ProtNLM"/>
    </source>
</evidence>
<evidence type="ECO:0000313" key="1">
    <source>
        <dbReference type="EMBL" id="MEW9807465.1"/>
    </source>
</evidence>
<protein>
    <recommendedName>
        <fullName evidence="3">DUF3489 domain-containing protein</fullName>
    </recommendedName>
</protein>
<name>A0ABV3R2C6_9HYPH</name>
<gene>
    <name evidence="1" type="ORF">ABUE31_15845</name>
</gene>
<sequence length="91" mass="9751">MTTTKQTMRATKAKATKIKASVRTKFAQAPNGPRVAKKAQVAEMLKEGTTVEAIVAKFECSPVAARALIGDVKRMGVKVDFDHGTAVYKVA</sequence>
<keyword evidence="2" id="KW-1185">Reference proteome</keyword>
<comment type="caution">
    <text evidence="1">The sequence shown here is derived from an EMBL/GenBank/DDBJ whole genome shotgun (WGS) entry which is preliminary data.</text>
</comment>
<evidence type="ECO:0000313" key="2">
    <source>
        <dbReference type="Proteomes" id="UP001556196"/>
    </source>
</evidence>
<proteinExistence type="predicted"/>
<dbReference type="RefSeq" id="WP_367724647.1">
    <property type="nucleotide sequence ID" value="NZ_JBFOCH010000080.1"/>
</dbReference>
<accession>A0ABV3R2C6</accession>
<dbReference type="EMBL" id="JBFOCI010000005">
    <property type="protein sequence ID" value="MEW9807465.1"/>
    <property type="molecule type" value="Genomic_DNA"/>
</dbReference>
<dbReference type="Proteomes" id="UP001556196">
    <property type="component" value="Unassembled WGS sequence"/>
</dbReference>
<reference evidence="1 2" key="1">
    <citation type="submission" date="2024-06" db="EMBL/GenBank/DDBJ databases">
        <authorList>
            <person name="Tuo L."/>
        </authorList>
    </citation>
    <scope>NUCLEOTIDE SEQUENCE [LARGE SCALE GENOMIC DNA]</scope>
    <source>
        <strain evidence="1 2">ZMM04-5</strain>
    </source>
</reference>
<organism evidence="1 2">
    <name type="scientific">Mesorhizobium marinum</name>
    <dbReference type="NCBI Taxonomy" id="3228790"/>
    <lineage>
        <taxon>Bacteria</taxon>
        <taxon>Pseudomonadati</taxon>
        <taxon>Pseudomonadota</taxon>
        <taxon>Alphaproteobacteria</taxon>
        <taxon>Hyphomicrobiales</taxon>
        <taxon>Phyllobacteriaceae</taxon>
        <taxon>Mesorhizobium</taxon>
    </lineage>
</organism>